<sequence length="293" mass="33019">MAMASFPIPVLGNGQDSERDVASEWRVGNFTFASGTEDVIIRFRVFHDDPDLQRLLDEGAVQIMARWKCSSTISSGYLDLIEDDKHADGSTYRSSIDQRTVLGSVTVSVFAVAVRPIPDFRWSRQHEDYGDETFDIRTGDLLSAPTNFTFDPAKLYDPQSPPLNSIFKIVKSDKQRMKGIAVSYSDSEQIIITLSKTLFDRMQLIDSANLKLTILVLPALVDTIDFIRSNEAQSDGEDLSEFQWYRTIKKLIKANDLNDDERPLIIAQRLLANPIDGYSDDIAAQQENEEVQV</sequence>
<evidence type="ECO:0000313" key="1">
    <source>
        <dbReference type="EMBL" id="RSX57700.1"/>
    </source>
</evidence>
<dbReference type="AlphaFoldDB" id="A0A430FVC1"/>
<proteinExistence type="predicted"/>
<dbReference type="Proteomes" id="UP000287470">
    <property type="component" value="Unassembled WGS sequence"/>
</dbReference>
<dbReference type="RefSeq" id="WP_125967830.1">
    <property type="nucleotide sequence ID" value="NZ_QXGK01000004.1"/>
</dbReference>
<dbReference type="EMBL" id="QXGK01000004">
    <property type="protein sequence ID" value="RSX57700.1"/>
    <property type="molecule type" value="Genomic_DNA"/>
</dbReference>
<dbReference type="OrthoDB" id="7057373at2"/>
<reference evidence="1 2" key="1">
    <citation type="submission" date="2018-09" db="EMBL/GenBank/DDBJ databases">
        <title>Characterization of the phylogenetic diversity of five novel species belonging to the genus Bifidobacterium.</title>
        <authorList>
            <person name="Lugli G.A."/>
            <person name="Duranti S."/>
            <person name="Milani C."/>
        </authorList>
    </citation>
    <scope>NUCLEOTIDE SEQUENCE [LARGE SCALE GENOMIC DNA]</scope>
    <source>
        <strain evidence="1 2">2033B</strain>
    </source>
</reference>
<protein>
    <submittedName>
        <fullName evidence="1">Uncharacterized protein</fullName>
    </submittedName>
</protein>
<comment type="caution">
    <text evidence="1">The sequence shown here is derived from an EMBL/GenBank/DDBJ whole genome shotgun (WGS) entry which is preliminary data.</text>
</comment>
<gene>
    <name evidence="1" type="ORF">D2E24_0548</name>
</gene>
<name>A0A430FVC1_9BIFI</name>
<evidence type="ECO:0000313" key="2">
    <source>
        <dbReference type="Proteomes" id="UP000287470"/>
    </source>
</evidence>
<organism evidence="1 2">
    <name type="scientific">Bifidobacterium samirii</name>
    <dbReference type="NCBI Taxonomy" id="2306974"/>
    <lineage>
        <taxon>Bacteria</taxon>
        <taxon>Bacillati</taxon>
        <taxon>Actinomycetota</taxon>
        <taxon>Actinomycetes</taxon>
        <taxon>Bifidobacteriales</taxon>
        <taxon>Bifidobacteriaceae</taxon>
        <taxon>Bifidobacterium</taxon>
    </lineage>
</organism>
<keyword evidence="2" id="KW-1185">Reference proteome</keyword>
<accession>A0A430FVC1</accession>